<dbReference type="InterPro" id="IPR036162">
    <property type="entry name" value="Resolvase-like_N_sf"/>
</dbReference>
<dbReference type="Proteomes" id="UP000272117">
    <property type="component" value="Unassembled WGS sequence"/>
</dbReference>
<dbReference type="PROSITE" id="PS51736">
    <property type="entry name" value="RECOMBINASES_3"/>
    <property type="match status" value="1"/>
</dbReference>
<dbReference type="SMART" id="SM00857">
    <property type="entry name" value="Resolvase"/>
    <property type="match status" value="1"/>
</dbReference>
<sequence>MKNKVALLARVSTRTQSTDRQISELTEYATSQGWETVQTFEEVISGTKQNEDRPILQEVLKLAEEKKINKLVVHEVSRLGRKTLQVLKTLEVLHAHKVSVVIRNHGIETLTPEGKVNPVANLILTILADLADMERGLLVERIHSGLEEAKRKGKKLGRKEGTTKDLLKQHPKVIKYLKAGHSIAET</sequence>
<dbReference type="PANTHER" id="PTHR30461">
    <property type="entry name" value="DNA-INVERTASE FROM LAMBDOID PROPHAGE"/>
    <property type="match status" value="1"/>
</dbReference>
<feature type="domain" description="Resolvase/invertase-type recombinase catalytic" evidence="1">
    <location>
        <begin position="4"/>
        <end position="153"/>
    </location>
</feature>
<dbReference type="InterPro" id="IPR050639">
    <property type="entry name" value="SSR_resolvase"/>
</dbReference>
<gene>
    <name evidence="2" type="ORF">EFB08_17695</name>
</gene>
<dbReference type="OrthoDB" id="9797501at2"/>
<dbReference type="AlphaFoldDB" id="A0A3M9MCU1"/>
<name>A0A3M9MCU1_9BACT</name>
<dbReference type="CDD" id="cd03768">
    <property type="entry name" value="SR_ResInv"/>
    <property type="match status" value="1"/>
</dbReference>
<dbReference type="GO" id="GO:0003677">
    <property type="term" value="F:DNA binding"/>
    <property type="evidence" value="ECO:0007669"/>
    <property type="project" value="InterPro"/>
</dbReference>
<reference evidence="2 3" key="1">
    <citation type="submission" date="2018-11" db="EMBL/GenBank/DDBJ databases">
        <title>Rufibacter latericius sp. nov., isolated from water in Baiyang Lake.</title>
        <authorList>
            <person name="Yang Y."/>
        </authorList>
    </citation>
    <scope>NUCLEOTIDE SEQUENCE [LARGE SCALE GENOMIC DNA]</scope>
    <source>
        <strain evidence="2 3">R-22-1c-1</strain>
    </source>
</reference>
<protein>
    <submittedName>
        <fullName evidence="2">Recombinase family protein</fullName>
    </submittedName>
</protein>
<evidence type="ECO:0000313" key="2">
    <source>
        <dbReference type="EMBL" id="RNI23382.1"/>
    </source>
</evidence>
<dbReference type="PANTHER" id="PTHR30461:SF19">
    <property type="entry name" value="SITE-SPECIFIC RECOMBINASE RESOLVASE FAMILY"/>
    <property type="match status" value="1"/>
</dbReference>
<dbReference type="GO" id="GO:0000150">
    <property type="term" value="F:DNA strand exchange activity"/>
    <property type="evidence" value="ECO:0007669"/>
    <property type="project" value="InterPro"/>
</dbReference>
<keyword evidence="3" id="KW-1185">Reference proteome</keyword>
<dbReference type="EMBL" id="RJJD01000015">
    <property type="protein sequence ID" value="RNI23382.1"/>
    <property type="molecule type" value="Genomic_DNA"/>
</dbReference>
<evidence type="ECO:0000259" key="1">
    <source>
        <dbReference type="PROSITE" id="PS51736"/>
    </source>
</evidence>
<proteinExistence type="predicted"/>
<feature type="non-terminal residue" evidence="2">
    <location>
        <position position="186"/>
    </location>
</feature>
<comment type="caution">
    <text evidence="2">The sequence shown here is derived from an EMBL/GenBank/DDBJ whole genome shotgun (WGS) entry which is preliminary data.</text>
</comment>
<dbReference type="InterPro" id="IPR006119">
    <property type="entry name" value="Resolv_N"/>
</dbReference>
<dbReference type="SUPFAM" id="SSF53041">
    <property type="entry name" value="Resolvase-like"/>
    <property type="match status" value="1"/>
</dbReference>
<dbReference type="RefSeq" id="WP_133306559.1">
    <property type="nucleotide sequence ID" value="NZ_RJJD01000015.1"/>
</dbReference>
<dbReference type="Gene3D" id="3.40.50.1390">
    <property type="entry name" value="Resolvase, N-terminal catalytic domain"/>
    <property type="match status" value="1"/>
</dbReference>
<accession>A0A3M9MCU1</accession>
<organism evidence="2 3">
    <name type="scientific">Rufibacter latericius</name>
    <dbReference type="NCBI Taxonomy" id="2487040"/>
    <lineage>
        <taxon>Bacteria</taxon>
        <taxon>Pseudomonadati</taxon>
        <taxon>Bacteroidota</taxon>
        <taxon>Cytophagia</taxon>
        <taxon>Cytophagales</taxon>
        <taxon>Hymenobacteraceae</taxon>
        <taxon>Rufibacter</taxon>
    </lineage>
</organism>
<dbReference type="Pfam" id="PF00239">
    <property type="entry name" value="Resolvase"/>
    <property type="match status" value="1"/>
</dbReference>
<evidence type="ECO:0000313" key="3">
    <source>
        <dbReference type="Proteomes" id="UP000272117"/>
    </source>
</evidence>